<dbReference type="Pfam" id="PF01411">
    <property type="entry name" value="tRNA-synt_2c"/>
    <property type="match status" value="1"/>
</dbReference>
<dbReference type="InterPro" id="IPR023033">
    <property type="entry name" value="Ala_tRNA_ligase_euk/bac"/>
</dbReference>
<dbReference type="FunFam" id="2.40.30.130:FF:000001">
    <property type="entry name" value="Alanine--tRNA ligase"/>
    <property type="match status" value="1"/>
</dbReference>
<dbReference type="Gene3D" id="3.30.930.10">
    <property type="entry name" value="Bira Bifunctional Protein, Domain 2"/>
    <property type="match status" value="1"/>
</dbReference>
<dbReference type="SUPFAM" id="SSF50447">
    <property type="entry name" value="Translation proteins"/>
    <property type="match status" value="1"/>
</dbReference>
<dbReference type="Gene3D" id="3.30.980.10">
    <property type="entry name" value="Threonyl-trna Synthetase, Chain A, domain 2"/>
    <property type="match status" value="1"/>
</dbReference>
<dbReference type="SUPFAM" id="SSF55681">
    <property type="entry name" value="Class II aaRS and biotin synthetases"/>
    <property type="match status" value="1"/>
</dbReference>
<dbReference type="AlphaFoldDB" id="A0A1J0EPZ0"/>
<feature type="binding site" evidence="12">
    <location>
        <position position="668"/>
    </location>
    <ligand>
        <name>Zn(2+)</name>
        <dbReference type="ChEBI" id="CHEBI:29105"/>
    </ligand>
</feature>
<keyword evidence="12" id="KW-0963">Cytoplasm</keyword>
<dbReference type="GO" id="GO:0002161">
    <property type="term" value="F:aminoacyl-tRNA deacylase activity"/>
    <property type="evidence" value="ECO:0007669"/>
    <property type="project" value="TreeGrafter"/>
</dbReference>
<feature type="binding site" evidence="12">
    <location>
        <position position="562"/>
    </location>
    <ligand>
        <name>Zn(2+)</name>
        <dbReference type="ChEBI" id="CHEBI:29105"/>
    </ligand>
</feature>
<reference evidence="16" key="1">
    <citation type="submission" date="2016-10" db="EMBL/GenBank/DDBJ databases">
        <title>Pseudomonas frederiksbergensis ERGS4:02 complete genome.</title>
        <authorList>
            <person name="Kumar R."/>
            <person name="Acharya V."/>
            <person name="Singh D."/>
        </authorList>
    </citation>
    <scope>NUCLEOTIDE SEQUENCE [LARGE SCALE GENOMIC DNA]</scope>
    <source>
        <strain evidence="16">ERGS4:02</strain>
    </source>
</reference>
<evidence type="ECO:0000256" key="1">
    <source>
        <dbReference type="ARBA" id="ARBA00004496"/>
    </source>
</evidence>
<dbReference type="GO" id="GO:0006419">
    <property type="term" value="P:alanyl-tRNA aminoacylation"/>
    <property type="evidence" value="ECO:0007669"/>
    <property type="project" value="UniProtKB-UniRule"/>
</dbReference>
<evidence type="ECO:0000256" key="2">
    <source>
        <dbReference type="ARBA" id="ARBA00008226"/>
    </source>
</evidence>
<feature type="binding site" evidence="12">
    <location>
        <position position="664"/>
    </location>
    <ligand>
        <name>Zn(2+)</name>
        <dbReference type="ChEBI" id="CHEBI:29105"/>
    </ligand>
</feature>
<evidence type="ECO:0000256" key="7">
    <source>
        <dbReference type="ARBA" id="ARBA00022833"/>
    </source>
</evidence>
<evidence type="ECO:0000256" key="3">
    <source>
        <dbReference type="ARBA" id="ARBA00022555"/>
    </source>
</evidence>
<dbReference type="SMART" id="SM00863">
    <property type="entry name" value="tRNA_SAD"/>
    <property type="match status" value="1"/>
</dbReference>
<dbReference type="Gene3D" id="3.10.310.40">
    <property type="match status" value="1"/>
</dbReference>
<comment type="similarity">
    <text evidence="2 12">Belongs to the class-II aminoacyl-tRNA synthetase family.</text>
</comment>
<dbReference type="GO" id="GO:0005524">
    <property type="term" value="F:ATP binding"/>
    <property type="evidence" value="ECO:0007669"/>
    <property type="project" value="UniProtKB-UniRule"/>
</dbReference>
<dbReference type="FunFam" id="3.30.980.10:FF:000004">
    <property type="entry name" value="Alanine--tRNA ligase, cytoplasmic"/>
    <property type="match status" value="1"/>
</dbReference>
<dbReference type="InterPro" id="IPR018162">
    <property type="entry name" value="Ala-tRNA-ligase_IIc_anticod-bd"/>
</dbReference>
<dbReference type="PANTHER" id="PTHR11777:SF9">
    <property type="entry name" value="ALANINE--TRNA LIGASE, CYTOPLASMIC"/>
    <property type="match status" value="1"/>
</dbReference>
<name>A0A1J0EPZ0_9PSED</name>
<keyword evidence="6 12" id="KW-0547">Nucleotide-binding</keyword>
<comment type="catalytic activity">
    <reaction evidence="12">
        <text>tRNA(Ala) + L-alanine + ATP = L-alanyl-tRNA(Ala) + AMP + diphosphate</text>
        <dbReference type="Rhea" id="RHEA:12540"/>
        <dbReference type="Rhea" id="RHEA-COMP:9657"/>
        <dbReference type="Rhea" id="RHEA-COMP:9923"/>
        <dbReference type="ChEBI" id="CHEBI:30616"/>
        <dbReference type="ChEBI" id="CHEBI:33019"/>
        <dbReference type="ChEBI" id="CHEBI:57972"/>
        <dbReference type="ChEBI" id="CHEBI:78442"/>
        <dbReference type="ChEBI" id="CHEBI:78497"/>
        <dbReference type="ChEBI" id="CHEBI:456215"/>
        <dbReference type="EC" id="6.1.1.7"/>
    </reaction>
</comment>
<comment type="domain">
    <text evidence="12">Consists of three domains; the N-terminal catalytic domain, the editing domain and the C-terminal C-Ala domain. The editing domain removes incorrectly charged amino acids, while the C-Ala domain, along with tRNA(Ala), serves as a bridge to cooperatively bring together the editing and aminoacylation centers thus stimulating deacylation of misacylated tRNAs.</text>
</comment>
<dbReference type="EMBL" id="CP017886">
    <property type="protein sequence ID" value="APC17995.1"/>
    <property type="molecule type" value="Genomic_DNA"/>
</dbReference>
<dbReference type="InterPro" id="IPR018164">
    <property type="entry name" value="Ala-tRNA-synth_IIc_N"/>
</dbReference>
<keyword evidence="3 12" id="KW-0820">tRNA-binding</keyword>
<dbReference type="GO" id="GO:0045892">
    <property type="term" value="P:negative regulation of DNA-templated transcription"/>
    <property type="evidence" value="ECO:0007669"/>
    <property type="project" value="TreeGrafter"/>
</dbReference>
<evidence type="ECO:0000256" key="5">
    <source>
        <dbReference type="ARBA" id="ARBA00022723"/>
    </source>
</evidence>
<evidence type="ECO:0000256" key="4">
    <source>
        <dbReference type="ARBA" id="ARBA00022598"/>
    </source>
</evidence>
<keyword evidence="4 12" id="KW-0436">Ligase</keyword>
<dbReference type="NCBIfam" id="TIGR00344">
    <property type="entry name" value="alaS"/>
    <property type="match status" value="1"/>
</dbReference>
<evidence type="ECO:0000256" key="10">
    <source>
        <dbReference type="ARBA" id="ARBA00022917"/>
    </source>
</evidence>
<dbReference type="InterPro" id="IPR012947">
    <property type="entry name" value="tRNA_SAD"/>
</dbReference>
<dbReference type="Pfam" id="PF02272">
    <property type="entry name" value="DHHA1"/>
    <property type="match status" value="1"/>
</dbReference>
<dbReference type="FunFam" id="3.10.310.40:FF:000001">
    <property type="entry name" value="Alanine--tRNA ligase"/>
    <property type="match status" value="1"/>
</dbReference>
<evidence type="ECO:0000256" key="13">
    <source>
        <dbReference type="SAM" id="Coils"/>
    </source>
</evidence>
<dbReference type="InterPro" id="IPR050058">
    <property type="entry name" value="Ala-tRNA_ligase"/>
</dbReference>
<feature type="binding site" evidence="12">
    <location>
        <position position="566"/>
    </location>
    <ligand>
        <name>Zn(2+)</name>
        <dbReference type="ChEBI" id="CHEBI:29105"/>
    </ligand>
</feature>
<dbReference type="Proteomes" id="UP000182567">
    <property type="component" value="Chromosome"/>
</dbReference>
<accession>A0A1J0EPZ0</accession>
<evidence type="ECO:0000313" key="15">
    <source>
        <dbReference type="EMBL" id="APC17995.1"/>
    </source>
</evidence>
<dbReference type="HAMAP" id="MF_00036_B">
    <property type="entry name" value="Ala_tRNA_synth_B"/>
    <property type="match status" value="1"/>
</dbReference>
<dbReference type="CDD" id="cd00673">
    <property type="entry name" value="AlaRS_core"/>
    <property type="match status" value="1"/>
</dbReference>
<dbReference type="FunFam" id="3.30.54.20:FF:000001">
    <property type="entry name" value="Alanine--tRNA ligase"/>
    <property type="match status" value="1"/>
</dbReference>
<dbReference type="Gene3D" id="3.30.54.20">
    <property type="match status" value="1"/>
</dbReference>
<dbReference type="FunFam" id="3.30.930.10:FF:000004">
    <property type="entry name" value="Alanine--tRNA ligase"/>
    <property type="match status" value="1"/>
</dbReference>
<dbReference type="GO" id="GO:0008270">
    <property type="term" value="F:zinc ion binding"/>
    <property type="evidence" value="ECO:0007669"/>
    <property type="project" value="UniProtKB-UniRule"/>
</dbReference>
<dbReference type="Gene3D" id="2.40.30.130">
    <property type="match status" value="1"/>
</dbReference>
<dbReference type="EC" id="6.1.1.7" evidence="12"/>
<proteinExistence type="inferred from homology"/>
<dbReference type="InterPro" id="IPR018165">
    <property type="entry name" value="Ala-tRNA-synth_IIc_core"/>
</dbReference>
<dbReference type="PANTHER" id="PTHR11777">
    <property type="entry name" value="ALANYL-TRNA SYNTHETASE"/>
    <property type="match status" value="1"/>
</dbReference>
<organism evidence="15 16">
    <name type="scientific">Pseudomonas frederiksbergensis</name>
    <dbReference type="NCBI Taxonomy" id="104087"/>
    <lineage>
        <taxon>Bacteria</taxon>
        <taxon>Pseudomonadati</taxon>
        <taxon>Pseudomonadota</taxon>
        <taxon>Gammaproteobacteria</taxon>
        <taxon>Pseudomonadales</taxon>
        <taxon>Pseudomonadaceae</taxon>
        <taxon>Pseudomonas</taxon>
    </lineage>
</organism>
<keyword evidence="13" id="KW-0175">Coiled coil</keyword>
<dbReference type="GO" id="GO:0004813">
    <property type="term" value="F:alanine-tRNA ligase activity"/>
    <property type="evidence" value="ECO:0007669"/>
    <property type="project" value="UniProtKB-UniRule"/>
</dbReference>
<feature type="domain" description="Alanyl-transfer RNA synthetases family profile" evidence="14">
    <location>
        <begin position="1"/>
        <end position="707"/>
    </location>
</feature>
<keyword evidence="10 12" id="KW-0648">Protein biosynthesis</keyword>
<evidence type="ECO:0000259" key="14">
    <source>
        <dbReference type="PROSITE" id="PS50860"/>
    </source>
</evidence>
<dbReference type="InterPro" id="IPR003156">
    <property type="entry name" value="DHHA1_dom"/>
</dbReference>
<dbReference type="PROSITE" id="PS50860">
    <property type="entry name" value="AA_TRNA_LIGASE_II_ALA"/>
    <property type="match status" value="1"/>
</dbReference>
<dbReference type="Pfam" id="PF07973">
    <property type="entry name" value="tRNA_SAD"/>
    <property type="match status" value="1"/>
</dbReference>
<dbReference type="InterPro" id="IPR002318">
    <property type="entry name" value="Ala-tRNA-lgiase_IIc"/>
</dbReference>
<dbReference type="GeneID" id="46910656"/>
<evidence type="ECO:0000256" key="9">
    <source>
        <dbReference type="ARBA" id="ARBA00022884"/>
    </source>
</evidence>
<protein>
    <recommendedName>
        <fullName evidence="12">Alanine--tRNA ligase</fullName>
        <ecNumber evidence="12">6.1.1.7</ecNumber>
    </recommendedName>
    <alternativeName>
        <fullName evidence="12">Alanyl-tRNA synthetase</fullName>
        <shortName evidence="12">AlaRS</shortName>
    </alternativeName>
</protein>
<evidence type="ECO:0000313" key="16">
    <source>
        <dbReference type="Proteomes" id="UP000182567"/>
    </source>
</evidence>
<keyword evidence="8 12" id="KW-0067">ATP-binding</keyword>
<dbReference type="PRINTS" id="PR00980">
    <property type="entry name" value="TRNASYNTHALA"/>
</dbReference>
<evidence type="ECO:0000256" key="8">
    <source>
        <dbReference type="ARBA" id="ARBA00022840"/>
    </source>
</evidence>
<evidence type="ECO:0000256" key="6">
    <source>
        <dbReference type="ARBA" id="ARBA00022741"/>
    </source>
</evidence>
<keyword evidence="7 12" id="KW-0862">Zinc</keyword>
<gene>
    <name evidence="12" type="primary">alaS</name>
    <name evidence="15" type="ORF">BLL42_20485</name>
</gene>
<keyword evidence="5 12" id="KW-0479">Metal-binding</keyword>
<comment type="subcellular location">
    <subcellularLocation>
        <location evidence="1 12">Cytoplasm</location>
    </subcellularLocation>
</comment>
<dbReference type="GO" id="GO:0000049">
    <property type="term" value="F:tRNA binding"/>
    <property type="evidence" value="ECO:0007669"/>
    <property type="project" value="UniProtKB-KW"/>
</dbReference>
<evidence type="ECO:0000256" key="12">
    <source>
        <dbReference type="HAMAP-Rule" id="MF_00036"/>
    </source>
</evidence>
<dbReference type="InterPro" id="IPR009000">
    <property type="entry name" value="Transl_B-barrel_sf"/>
</dbReference>
<comment type="cofactor">
    <cofactor evidence="12">
        <name>Zn(2+)</name>
        <dbReference type="ChEBI" id="CHEBI:29105"/>
    </cofactor>
    <text evidence="12">Binds 1 zinc ion per subunit.</text>
</comment>
<comment type="function">
    <text evidence="12">Catalyzes the attachment of alanine to tRNA(Ala) in a two-step reaction: alanine is first activated by ATP to form Ala-AMP and then transferred to the acceptor end of tRNA(Ala). Also edits incorrectly charged Ser-tRNA(Ala) and Gly-tRNA(Ala) via its editing domain.</text>
</comment>
<evidence type="ECO:0000256" key="11">
    <source>
        <dbReference type="ARBA" id="ARBA00023146"/>
    </source>
</evidence>
<dbReference type="OrthoDB" id="9803884at2"/>
<dbReference type="InterPro" id="IPR045864">
    <property type="entry name" value="aa-tRNA-synth_II/BPL/LPL"/>
</dbReference>
<dbReference type="RefSeq" id="WP_071553785.1">
    <property type="nucleotide sequence ID" value="NZ_CP017886.1"/>
</dbReference>
<keyword evidence="9 12" id="KW-0694">RNA-binding</keyword>
<dbReference type="Gene3D" id="6.10.250.550">
    <property type="match status" value="1"/>
</dbReference>
<dbReference type="SUPFAM" id="SSF101353">
    <property type="entry name" value="Putative anticodon-binding domain of alanyl-tRNA synthetase (AlaRS)"/>
    <property type="match status" value="1"/>
</dbReference>
<dbReference type="InterPro" id="IPR018163">
    <property type="entry name" value="Thr/Ala-tRNA-synth_IIc_edit"/>
</dbReference>
<sequence length="873" mass="94371">MKSAEIREAFLRFFEEQGHTRVASSSLIPGNDPTLLFTNAGMNQFKDCFLGQEKRAYTRAVSSQKCVRAGGKHNDLENVGYTARHHTFFEMLGNFSFGDYFKRDAITYAWTFLTSDKWLNLPKEKLWVTVYASDDEAYDIWTKEVGVPAERMVRIGDNKGAPYASDNFWTMGDTGPCGPCTEIFYDHGADIWGGPPGSPEEDGDRYIEIWNNVFMQFNRTADGVLHPLPAPSVDTGMGLERVSAVLQHVHSNYEIDLFQSLLSASAKAVGCTSDNQASLKVVADHIRSCGFLIADGVLPSNEGRGYVLRRIIRRACRHGNKLGAKGSFFYQIVGALVAEMGEAFPELKSQQAHIERVLKAEEEQFAKTLEQGLKILEQDLAELKGNVVPGDVVFKLYDTYGFPMDLTGDIARERSLTIDEEGFEREMEAQRVRARSASSFGLDYNSLVKVDVATEFTGYTAHSGSAKIVALYKGGQSVDVLSEGEEGVVVLDQTPFYAESGGQIGDCGFLQAGAARFDVRDTTKTGGAFLHHGVLDSGSLTVGSPVQAQVDADVRHATSLNHSATHLLHAALRQVLGEHVQQKGSLVDSQRLRFDFSHFEAIKPEQLKALEEIVNAEIRKNSEVETEETDIDTAKQKGAMALFGEKYGDSVRVLSMGDFSVELCGGIHANRTGDIGLLKIISEGGVASGVRRIEAVTGAAALAYLNAAEEQLKEAANLVKGSRDNLIDKLSAVLERNRLLEKQLEQLQAKAASAAGDDLSASAQDVKGVKVLAVRLDGQDGKALLALVDQLKNKLGRAVILLGSVHEEKVVLVAGVTKDLTGQLKAGDLMKQAAAAVGGKGGGRPDMAQGGGTDAGALDAALALTVPFVEQGI</sequence>
<dbReference type="GO" id="GO:0005829">
    <property type="term" value="C:cytosol"/>
    <property type="evidence" value="ECO:0007669"/>
    <property type="project" value="TreeGrafter"/>
</dbReference>
<keyword evidence="11 12" id="KW-0030">Aminoacyl-tRNA synthetase</keyword>
<feature type="coiled-coil region" evidence="13">
    <location>
        <begin position="705"/>
        <end position="757"/>
    </location>
</feature>
<dbReference type="SUPFAM" id="SSF55186">
    <property type="entry name" value="ThrRS/AlaRS common domain"/>
    <property type="match status" value="1"/>
</dbReference>